<protein>
    <submittedName>
        <fullName evidence="2">Uncharacterized protein</fullName>
    </submittedName>
</protein>
<reference evidence="2" key="1">
    <citation type="submission" date="2005-03" db="EMBL/GenBank/DDBJ databases">
        <title>Large-scale analysis of RIKEN Arabidopsis full-length (RAFL) cDNAs.</title>
        <authorList>
            <person name="Totoki Y."/>
            <person name="Seki M."/>
            <person name="Ishida J."/>
            <person name="Nakajima M."/>
            <person name="Enju A."/>
            <person name="Kamiya A."/>
            <person name="Narusaka M."/>
            <person name="Shin-i T."/>
            <person name="Nakagawa M."/>
            <person name="Sakamoto N."/>
            <person name="Oishi K."/>
            <person name="Kohara Y."/>
            <person name="Kobayashi M."/>
            <person name="Toyoda A."/>
            <person name="Sakaki Y."/>
            <person name="Sakurai T."/>
            <person name="Iida K."/>
            <person name="Akiyama K."/>
            <person name="Satou M."/>
            <person name="Toyoda T."/>
            <person name="Konagaya A."/>
            <person name="Carninci P."/>
            <person name="Kawai J."/>
            <person name="Hayashizaki Y."/>
            <person name="Shinozaki K."/>
        </authorList>
    </citation>
    <scope>NUCLEOTIDE SEQUENCE</scope>
</reference>
<evidence type="ECO:0000256" key="1">
    <source>
        <dbReference type="SAM" id="MobiDB-lite"/>
    </source>
</evidence>
<evidence type="ECO:0000313" key="2">
    <source>
        <dbReference type="EMBL" id="BAD94345.1"/>
    </source>
</evidence>
<proteinExistence type="evidence at transcript level"/>
<organism evidence="2">
    <name type="scientific">Arabidopsis thaliana</name>
    <name type="common">Mouse-ear cress</name>
    <dbReference type="NCBI Taxonomy" id="3702"/>
    <lineage>
        <taxon>Eukaryota</taxon>
        <taxon>Viridiplantae</taxon>
        <taxon>Streptophyta</taxon>
        <taxon>Embryophyta</taxon>
        <taxon>Tracheophyta</taxon>
        <taxon>Spermatophyta</taxon>
        <taxon>Magnoliopsida</taxon>
        <taxon>eudicotyledons</taxon>
        <taxon>Gunneridae</taxon>
        <taxon>Pentapetalae</taxon>
        <taxon>rosids</taxon>
        <taxon>malvids</taxon>
        <taxon>Brassicales</taxon>
        <taxon>Brassicaceae</taxon>
        <taxon>Camelineae</taxon>
        <taxon>Arabidopsis</taxon>
    </lineage>
</organism>
<feature type="region of interest" description="Disordered" evidence="1">
    <location>
        <begin position="1"/>
        <end position="29"/>
    </location>
</feature>
<feature type="compositionally biased region" description="Basic and acidic residues" evidence="1">
    <location>
        <begin position="1"/>
        <end position="14"/>
    </location>
</feature>
<accession>Q56ZQ6</accession>
<dbReference type="AlphaFoldDB" id="Q56ZQ6"/>
<name>Q56ZQ6_ARATH</name>
<sequence>MKPAEKMQTKPFKEETEEPQFGKSPQQFV</sequence>
<dbReference type="EMBL" id="AK220907">
    <property type="protein sequence ID" value="BAD94345.1"/>
    <property type="molecule type" value="mRNA"/>
</dbReference>